<dbReference type="Proteomes" id="UP000011717">
    <property type="component" value="Unassembled WGS sequence"/>
</dbReference>
<comment type="caution">
    <text evidence="1">The sequence shown here is derived from an EMBL/GenBank/DDBJ whole genome shotgun (WGS) entry which is preliminary data.</text>
</comment>
<organism evidence="1 2">
    <name type="scientific">Pacificimonas flava</name>
    <dbReference type="NCBI Taxonomy" id="1234595"/>
    <lineage>
        <taxon>Bacteria</taxon>
        <taxon>Pseudomonadati</taxon>
        <taxon>Pseudomonadota</taxon>
        <taxon>Alphaproteobacteria</taxon>
        <taxon>Sphingomonadales</taxon>
        <taxon>Sphingosinicellaceae</taxon>
        <taxon>Pacificimonas</taxon>
    </lineage>
</organism>
<sequence>MSRYRRRGAARVVRSPVIKGHIEAGIAHLPAPEESAARRRLKKELQIDG</sequence>
<accession>M2U233</accession>
<dbReference type="AlphaFoldDB" id="M2U233"/>
<dbReference type="EMBL" id="AMRV01000013">
    <property type="protein sequence ID" value="EMD81848.1"/>
    <property type="molecule type" value="Genomic_DNA"/>
</dbReference>
<keyword evidence="2" id="KW-1185">Reference proteome</keyword>
<reference evidence="1 2" key="1">
    <citation type="journal article" date="2013" name="Genome Announc.">
        <title>Draft Genome Sequence of Strain JLT2015T, Belonging to the Family Sphingomonadaceae of the Alphaproteobacteria.</title>
        <authorList>
            <person name="Tang K."/>
            <person name="Liu K."/>
            <person name="Li S."/>
            <person name="Jiao N."/>
        </authorList>
    </citation>
    <scope>NUCLEOTIDE SEQUENCE [LARGE SCALE GENOMIC DNA]</scope>
    <source>
        <strain evidence="1 2">JLT2015</strain>
    </source>
</reference>
<name>M2U233_9SPHN</name>
<protein>
    <submittedName>
        <fullName evidence="1">Uncharacterized protein</fullName>
    </submittedName>
</protein>
<gene>
    <name evidence="1" type="ORF">C725_2744</name>
</gene>
<evidence type="ECO:0000313" key="2">
    <source>
        <dbReference type="Proteomes" id="UP000011717"/>
    </source>
</evidence>
<evidence type="ECO:0000313" key="1">
    <source>
        <dbReference type="EMBL" id="EMD81848.1"/>
    </source>
</evidence>
<proteinExistence type="predicted"/>